<protein>
    <recommendedName>
        <fullName evidence="4">DUF1552 domain-containing protein</fullName>
    </recommendedName>
</protein>
<dbReference type="InterPro" id="IPR006311">
    <property type="entry name" value="TAT_signal"/>
</dbReference>
<evidence type="ECO:0000313" key="2">
    <source>
        <dbReference type="EMBL" id="QDU27027.1"/>
    </source>
</evidence>
<evidence type="ECO:0000256" key="1">
    <source>
        <dbReference type="SAM" id="Coils"/>
    </source>
</evidence>
<dbReference type="KEGG" id="aagg:ETAA8_21110"/>
<evidence type="ECO:0008006" key="4">
    <source>
        <dbReference type="Google" id="ProtNLM"/>
    </source>
</evidence>
<reference evidence="2 3" key="1">
    <citation type="submission" date="2019-02" db="EMBL/GenBank/DDBJ databases">
        <title>Deep-cultivation of Planctomycetes and their phenomic and genomic characterization uncovers novel biology.</title>
        <authorList>
            <person name="Wiegand S."/>
            <person name="Jogler M."/>
            <person name="Boedeker C."/>
            <person name="Pinto D."/>
            <person name="Vollmers J."/>
            <person name="Rivas-Marin E."/>
            <person name="Kohn T."/>
            <person name="Peeters S.H."/>
            <person name="Heuer A."/>
            <person name="Rast P."/>
            <person name="Oberbeckmann S."/>
            <person name="Bunk B."/>
            <person name="Jeske O."/>
            <person name="Meyerdierks A."/>
            <person name="Storesund J.E."/>
            <person name="Kallscheuer N."/>
            <person name="Luecker S."/>
            <person name="Lage O.M."/>
            <person name="Pohl T."/>
            <person name="Merkel B.J."/>
            <person name="Hornburger P."/>
            <person name="Mueller R.-W."/>
            <person name="Bruemmer F."/>
            <person name="Labrenz M."/>
            <person name="Spormann A.M."/>
            <person name="Op den Camp H."/>
            <person name="Overmann J."/>
            <person name="Amann R."/>
            <person name="Jetten M.S.M."/>
            <person name="Mascher T."/>
            <person name="Medema M.H."/>
            <person name="Devos D.P."/>
            <person name="Kaster A.-K."/>
            <person name="Ovreas L."/>
            <person name="Rohde M."/>
            <person name="Galperin M.Y."/>
            <person name="Jogler C."/>
        </authorList>
    </citation>
    <scope>NUCLEOTIDE SEQUENCE [LARGE SCALE GENOMIC DNA]</scope>
    <source>
        <strain evidence="2 3">ETA_A8</strain>
    </source>
</reference>
<gene>
    <name evidence="2" type="ORF">ETAA8_21110</name>
</gene>
<keyword evidence="3" id="KW-1185">Reference proteome</keyword>
<dbReference type="Proteomes" id="UP000315017">
    <property type="component" value="Chromosome"/>
</dbReference>
<dbReference type="RefSeq" id="WP_145087905.1">
    <property type="nucleotide sequence ID" value="NZ_CP036274.1"/>
</dbReference>
<proteinExistence type="predicted"/>
<keyword evidence="1" id="KW-0175">Coiled coil</keyword>
<name>A0A517Y9W6_9BACT</name>
<dbReference type="OrthoDB" id="9146593at2"/>
<accession>A0A517Y9W6</accession>
<evidence type="ECO:0000313" key="3">
    <source>
        <dbReference type="Proteomes" id="UP000315017"/>
    </source>
</evidence>
<feature type="coiled-coil region" evidence="1">
    <location>
        <begin position="197"/>
        <end position="224"/>
    </location>
</feature>
<dbReference type="EMBL" id="CP036274">
    <property type="protein sequence ID" value="QDU27027.1"/>
    <property type="molecule type" value="Genomic_DNA"/>
</dbReference>
<dbReference type="InterPro" id="IPR011447">
    <property type="entry name" value="DUF1552"/>
</dbReference>
<sequence length="435" mass="48610">MASYRTRRQFLRDLGVGAAALPFVTNLQSLAAAETPRKKRLIIMFSPNGVVPKTFWPDEVGADFKLKESLQPLEKFRERTLVLHGVCDKVRGDGDNHMRGIGCLLTGAELFPGNIQGGSHTPAGWSSGISIDQEIKNYLQASEATRTRFGSLEFGVMVPDRADTWTRMVYSAGNKPIAPIDDPYQMFNKLYGRQKDQESLKSVLDDLQEDLKKVSQHISSADKRLLEEQTTLVRELEQELKASGPLTHAVPQIEQGIKEENDNIPQISKLQIELMINSFQADFARIATLQYTNSVGGARHKWLGIDEGHHEMSHEPDSNEKVQEKLTKVNHWYCEQLAYLAQRLAETPEPDGQGSMLDNTTIVWTNELGKGNSHTLDNTPFVLVGNGLDWQMGRSHKLGKVPHNRLLMAFAHSFGHRIEKFGNPDFCGGGPLVLS</sequence>
<dbReference type="AlphaFoldDB" id="A0A517Y9W6"/>
<organism evidence="2 3">
    <name type="scientific">Anatilimnocola aggregata</name>
    <dbReference type="NCBI Taxonomy" id="2528021"/>
    <lineage>
        <taxon>Bacteria</taxon>
        <taxon>Pseudomonadati</taxon>
        <taxon>Planctomycetota</taxon>
        <taxon>Planctomycetia</taxon>
        <taxon>Pirellulales</taxon>
        <taxon>Pirellulaceae</taxon>
        <taxon>Anatilimnocola</taxon>
    </lineage>
</organism>
<dbReference type="Pfam" id="PF07586">
    <property type="entry name" value="HXXSHH"/>
    <property type="match status" value="1"/>
</dbReference>
<dbReference type="PROSITE" id="PS51318">
    <property type="entry name" value="TAT"/>
    <property type="match status" value="1"/>
</dbReference>